<dbReference type="RefSeq" id="WP_131155270.1">
    <property type="nucleotide sequence ID" value="NZ_CP036402.1"/>
</dbReference>
<protein>
    <recommendedName>
        <fullName evidence="3">HPr kinase/phosphorylase C-terminal domain-containing protein</fullName>
    </recommendedName>
</protein>
<evidence type="ECO:0000313" key="1">
    <source>
        <dbReference type="EMBL" id="QBI20273.1"/>
    </source>
</evidence>
<sequence length="292" mass="31271">MPGLPARTTEDPAEVDFLAGPRTAVGDRFPEGEPVVDPGEGHRRFYAGARREDGYLLRFFNHCDVHVSPDLSRVEYQRDHNADDGLVDVLLAGTTLAFIASVRGALVLHASAVEAGGRALAFVGHSGMGKSTLAIASCAAGARHIAEDVLVVENDDGPRCLAGNVAIRLRKGSVSLLDRLPNADRITMPDGRDAVVPPLTSQDSVPLDTLVIPRPSRNAEELTAELMPTAGAMFRLINFPRVNGLLEPHVVQRQFDGAGVIARSVRVLVATVPWGPPFRDDLGERLLDLMAA</sequence>
<proteinExistence type="predicted"/>
<dbReference type="Proteomes" id="UP000291469">
    <property type="component" value="Chromosome"/>
</dbReference>
<dbReference type="AlphaFoldDB" id="A0A411YGE2"/>
<keyword evidence="2" id="KW-1185">Reference proteome</keyword>
<name>A0A411YGE2_9ACTN</name>
<dbReference type="OrthoDB" id="9791280at2"/>
<dbReference type="EMBL" id="CP036402">
    <property type="protein sequence ID" value="QBI20273.1"/>
    <property type="molecule type" value="Genomic_DNA"/>
</dbReference>
<reference evidence="1 2" key="1">
    <citation type="submission" date="2019-01" db="EMBL/GenBank/DDBJ databases">
        <title>Egibacter rhizosphaerae EGI 80759T.</title>
        <authorList>
            <person name="Chen D.-D."/>
            <person name="Tian Y."/>
            <person name="Jiao J.-Y."/>
            <person name="Zhang X.-T."/>
            <person name="Zhang Y.-G."/>
            <person name="Zhang Y."/>
            <person name="Xiao M."/>
            <person name="Shu W.-S."/>
            <person name="Li W.-J."/>
        </authorList>
    </citation>
    <scope>NUCLEOTIDE SEQUENCE [LARGE SCALE GENOMIC DNA]</scope>
    <source>
        <strain evidence="1 2">EGI 80759</strain>
    </source>
</reference>
<evidence type="ECO:0008006" key="3">
    <source>
        <dbReference type="Google" id="ProtNLM"/>
    </source>
</evidence>
<evidence type="ECO:0000313" key="2">
    <source>
        <dbReference type="Proteomes" id="UP000291469"/>
    </source>
</evidence>
<dbReference type="SUPFAM" id="SSF53795">
    <property type="entry name" value="PEP carboxykinase-like"/>
    <property type="match status" value="1"/>
</dbReference>
<accession>A0A411YGE2</accession>
<gene>
    <name evidence="1" type="ORF">ER308_12315</name>
</gene>
<dbReference type="Gene3D" id="3.40.50.300">
    <property type="entry name" value="P-loop containing nucleotide triphosphate hydrolases"/>
    <property type="match status" value="1"/>
</dbReference>
<organism evidence="1 2">
    <name type="scientific">Egibacter rhizosphaerae</name>
    <dbReference type="NCBI Taxonomy" id="1670831"/>
    <lineage>
        <taxon>Bacteria</taxon>
        <taxon>Bacillati</taxon>
        <taxon>Actinomycetota</taxon>
        <taxon>Nitriliruptoria</taxon>
        <taxon>Egibacterales</taxon>
        <taxon>Egibacteraceae</taxon>
        <taxon>Egibacter</taxon>
    </lineage>
</organism>
<dbReference type="KEGG" id="erz:ER308_12315"/>
<dbReference type="InterPro" id="IPR027417">
    <property type="entry name" value="P-loop_NTPase"/>
</dbReference>